<accession>A0ABP7KJ63</accession>
<proteinExistence type="predicted"/>
<dbReference type="EMBL" id="BAAAZA010000015">
    <property type="protein sequence ID" value="GAA3878799.1"/>
    <property type="molecule type" value="Genomic_DNA"/>
</dbReference>
<evidence type="ECO:0000313" key="2">
    <source>
        <dbReference type="Proteomes" id="UP001501563"/>
    </source>
</evidence>
<comment type="caution">
    <text evidence="1">The sequence shown here is derived from an EMBL/GenBank/DDBJ whole genome shotgun (WGS) entry which is preliminary data.</text>
</comment>
<organism evidence="1 2">
    <name type="scientific">Streptomyces lannensis</name>
    <dbReference type="NCBI Taxonomy" id="766498"/>
    <lineage>
        <taxon>Bacteria</taxon>
        <taxon>Bacillati</taxon>
        <taxon>Actinomycetota</taxon>
        <taxon>Actinomycetes</taxon>
        <taxon>Kitasatosporales</taxon>
        <taxon>Streptomycetaceae</taxon>
        <taxon>Streptomyces</taxon>
    </lineage>
</organism>
<sequence length="99" mass="10927">MSHWVYMFSGCPDIGSYQQITNEVEPGEVMVLERAARPGIVDGFVRDSVDDVMMVPHYRWVASGAPSTVMPEIRRTLGLSWPPESTVGNGVYSERPGAL</sequence>
<protein>
    <submittedName>
        <fullName evidence="1">Uncharacterized protein</fullName>
    </submittedName>
</protein>
<keyword evidence="2" id="KW-1185">Reference proteome</keyword>
<name>A0ABP7KJ63_9ACTN</name>
<gene>
    <name evidence="1" type="ORF">GCM10022207_51650</name>
</gene>
<reference evidence="2" key="1">
    <citation type="journal article" date="2019" name="Int. J. Syst. Evol. Microbiol.">
        <title>The Global Catalogue of Microorganisms (GCM) 10K type strain sequencing project: providing services to taxonomists for standard genome sequencing and annotation.</title>
        <authorList>
            <consortium name="The Broad Institute Genomics Platform"/>
            <consortium name="The Broad Institute Genome Sequencing Center for Infectious Disease"/>
            <person name="Wu L."/>
            <person name="Ma J."/>
        </authorList>
    </citation>
    <scope>NUCLEOTIDE SEQUENCE [LARGE SCALE GENOMIC DNA]</scope>
    <source>
        <strain evidence="2">JCM 16578</strain>
    </source>
</reference>
<evidence type="ECO:0000313" key="1">
    <source>
        <dbReference type="EMBL" id="GAA3878799.1"/>
    </source>
</evidence>
<dbReference type="RefSeq" id="WP_345551368.1">
    <property type="nucleotide sequence ID" value="NZ_BAAAZA010000015.1"/>
</dbReference>
<dbReference type="Proteomes" id="UP001501563">
    <property type="component" value="Unassembled WGS sequence"/>
</dbReference>